<evidence type="ECO:0000256" key="2">
    <source>
        <dbReference type="SAM" id="SignalP"/>
    </source>
</evidence>
<feature type="domain" description="Endoplasmic reticulum resident protein 29 C-terminal" evidence="3">
    <location>
        <begin position="229"/>
        <end position="284"/>
    </location>
</feature>
<dbReference type="InterPro" id="IPR011679">
    <property type="entry name" value="ERp29_C"/>
</dbReference>
<name>A0ABD3N799_9STRA</name>
<gene>
    <name evidence="4" type="ORF">ACHAWO_007727</name>
</gene>
<evidence type="ECO:0000259" key="3">
    <source>
        <dbReference type="Pfam" id="PF07749"/>
    </source>
</evidence>
<feature type="transmembrane region" description="Helical" evidence="1">
    <location>
        <begin position="298"/>
        <end position="318"/>
    </location>
</feature>
<keyword evidence="5" id="KW-1185">Reference proteome</keyword>
<reference evidence="4 5" key="1">
    <citation type="submission" date="2024-10" db="EMBL/GenBank/DDBJ databases">
        <title>Updated reference genomes for cyclostephanoid diatoms.</title>
        <authorList>
            <person name="Roberts W.R."/>
            <person name="Alverson A.J."/>
        </authorList>
    </citation>
    <scope>NUCLEOTIDE SEQUENCE [LARGE SCALE GENOMIC DNA]</scope>
    <source>
        <strain evidence="4 5">AJA010-31</strain>
    </source>
</reference>
<keyword evidence="1" id="KW-0812">Transmembrane</keyword>
<evidence type="ECO:0000313" key="5">
    <source>
        <dbReference type="Proteomes" id="UP001530400"/>
    </source>
</evidence>
<protein>
    <recommendedName>
        <fullName evidence="3">Endoplasmic reticulum resident protein 29 C-terminal domain-containing protein</fullName>
    </recommendedName>
</protein>
<organism evidence="4 5">
    <name type="scientific">Cyclotella atomus</name>
    <dbReference type="NCBI Taxonomy" id="382360"/>
    <lineage>
        <taxon>Eukaryota</taxon>
        <taxon>Sar</taxon>
        <taxon>Stramenopiles</taxon>
        <taxon>Ochrophyta</taxon>
        <taxon>Bacillariophyta</taxon>
        <taxon>Coscinodiscophyceae</taxon>
        <taxon>Thalassiosirophycidae</taxon>
        <taxon>Stephanodiscales</taxon>
        <taxon>Stephanodiscaceae</taxon>
        <taxon>Cyclotella</taxon>
    </lineage>
</organism>
<keyword evidence="1" id="KW-1133">Transmembrane helix</keyword>
<dbReference type="SUPFAM" id="SSF47933">
    <property type="entry name" value="ERP29 C domain-like"/>
    <property type="match status" value="1"/>
</dbReference>
<sequence length="356" mass="39401">MMAPPSSHWRALTKLSFLIASLLVLASVPPLTIATDTTKPTCTRLTSDHDLRTIARDQNVLLLVHPSTDDTLRKHICNKLDATPSDRIVQSSGRFTSFAYLEIKTPSYDASGQLQDSDSKSLASSLGIKSFPAVAFLSGGMNSSSKYSQHITHYTGSTSDMPSVEKFIQSQVGYHLGNDVYNIVFFDSIASKFVSYGDCSGLNRLKQKGLALLVKFSTMFSYKEPFWSIGKLYNRAFDKSLEKGMGYATDQIARIERLLEKDGSGLTSEKIHEMNQKRAILKSFAEPRVLTVEDQRQIWIHVLLHVGLIAATVMLFVLPNDDGGEEEDGEVVNEVPVIARVVEEENGGKVGKKKHH</sequence>
<dbReference type="Pfam" id="PF07749">
    <property type="entry name" value="ERp29"/>
    <property type="match status" value="1"/>
</dbReference>
<keyword evidence="1" id="KW-0472">Membrane</keyword>
<proteinExistence type="predicted"/>
<feature type="chain" id="PRO_5044838930" description="Endoplasmic reticulum resident protein 29 C-terminal domain-containing protein" evidence="2">
    <location>
        <begin position="35"/>
        <end position="356"/>
    </location>
</feature>
<evidence type="ECO:0000256" key="1">
    <source>
        <dbReference type="SAM" id="Phobius"/>
    </source>
</evidence>
<dbReference type="InterPro" id="IPR036356">
    <property type="entry name" value="ERp29_C_sf"/>
</dbReference>
<keyword evidence="2" id="KW-0732">Signal</keyword>
<evidence type="ECO:0000313" key="4">
    <source>
        <dbReference type="EMBL" id="KAL3770136.1"/>
    </source>
</evidence>
<dbReference type="Gene3D" id="1.20.1150.12">
    <property type="entry name" value="Endoplasmic reticulum resident protein 29, C-terminal domain"/>
    <property type="match status" value="1"/>
</dbReference>
<feature type="signal peptide" evidence="2">
    <location>
        <begin position="1"/>
        <end position="34"/>
    </location>
</feature>
<dbReference type="EMBL" id="JALLPJ020001317">
    <property type="protein sequence ID" value="KAL3770136.1"/>
    <property type="molecule type" value="Genomic_DNA"/>
</dbReference>
<accession>A0ABD3N799</accession>
<dbReference type="AlphaFoldDB" id="A0ABD3N799"/>
<comment type="caution">
    <text evidence="4">The sequence shown here is derived from an EMBL/GenBank/DDBJ whole genome shotgun (WGS) entry which is preliminary data.</text>
</comment>
<dbReference type="Proteomes" id="UP001530400">
    <property type="component" value="Unassembled WGS sequence"/>
</dbReference>